<dbReference type="InterPro" id="IPR043502">
    <property type="entry name" value="DNA/RNA_pol_sf"/>
</dbReference>
<sequence length="252" mass="29149">MCRLPGDKVVALQADIWQVLSKDKATLATIQSLLDRLNFAARIIPAGRIFARRLARATAKVNKSHHLVRLSLGLKEDLRMWLSFLEEFKDTQLWRTPWCTSQQLQLFTDASGREGFGAILDRQWCAGKWPNAWGRHGLTKNITVLEMFPIVLSLHLWPQVLADKRITFWSDNMAVVQANCPVLVGLLRELVRVCLLRNVEFRAWHVQGVKNVAADALFRFQWTKFRPACPQAMEEMTPFRAEWWRLVQWSKG</sequence>
<dbReference type="PANTHER" id="PTHR33050:SF8">
    <property type="entry name" value="REVERSE TRANSCRIPTASE DOMAIN-CONTAINING PROTEIN"/>
    <property type="match status" value="1"/>
</dbReference>
<keyword evidence="2" id="KW-1185">Reference proteome</keyword>
<organism evidence="1 2">
    <name type="scientific">Pleurodeles waltl</name>
    <name type="common">Iberian ribbed newt</name>
    <dbReference type="NCBI Taxonomy" id="8319"/>
    <lineage>
        <taxon>Eukaryota</taxon>
        <taxon>Metazoa</taxon>
        <taxon>Chordata</taxon>
        <taxon>Craniata</taxon>
        <taxon>Vertebrata</taxon>
        <taxon>Euteleostomi</taxon>
        <taxon>Amphibia</taxon>
        <taxon>Batrachia</taxon>
        <taxon>Caudata</taxon>
        <taxon>Salamandroidea</taxon>
        <taxon>Salamandridae</taxon>
        <taxon>Pleurodelinae</taxon>
        <taxon>Pleurodeles</taxon>
    </lineage>
</organism>
<dbReference type="SUPFAM" id="SSF56672">
    <property type="entry name" value="DNA/RNA polymerases"/>
    <property type="match status" value="1"/>
</dbReference>
<dbReference type="PANTHER" id="PTHR33050">
    <property type="entry name" value="REVERSE TRANSCRIPTASE DOMAIN-CONTAINING PROTEIN"/>
    <property type="match status" value="1"/>
</dbReference>
<accession>A0AAV7U940</accession>
<dbReference type="EMBL" id="JANPWB010000005">
    <property type="protein sequence ID" value="KAJ1185515.1"/>
    <property type="molecule type" value="Genomic_DNA"/>
</dbReference>
<protein>
    <submittedName>
        <fullName evidence="1">Uncharacterized protein</fullName>
    </submittedName>
</protein>
<name>A0AAV7U940_PLEWA</name>
<evidence type="ECO:0000313" key="2">
    <source>
        <dbReference type="Proteomes" id="UP001066276"/>
    </source>
</evidence>
<gene>
    <name evidence="1" type="ORF">NDU88_002307</name>
</gene>
<dbReference type="InterPro" id="IPR052055">
    <property type="entry name" value="Hepadnavirus_pol/RT"/>
</dbReference>
<dbReference type="Proteomes" id="UP001066276">
    <property type="component" value="Chromosome 3_1"/>
</dbReference>
<dbReference type="AlphaFoldDB" id="A0AAV7U940"/>
<proteinExistence type="predicted"/>
<reference evidence="1" key="1">
    <citation type="journal article" date="2022" name="bioRxiv">
        <title>Sequencing and chromosome-scale assembly of the giantPleurodeles waltlgenome.</title>
        <authorList>
            <person name="Brown T."/>
            <person name="Elewa A."/>
            <person name="Iarovenko S."/>
            <person name="Subramanian E."/>
            <person name="Araus A.J."/>
            <person name="Petzold A."/>
            <person name="Susuki M."/>
            <person name="Suzuki K.-i.T."/>
            <person name="Hayashi T."/>
            <person name="Toyoda A."/>
            <person name="Oliveira C."/>
            <person name="Osipova E."/>
            <person name="Leigh N.D."/>
            <person name="Simon A."/>
            <person name="Yun M.H."/>
        </authorList>
    </citation>
    <scope>NUCLEOTIDE SEQUENCE</scope>
    <source>
        <strain evidence="1">20211129_DDA</strain>
        <tissue evidence="1">Liver</tissue>
    </source>
</reference>
<evidence type="ECO:0000313" key="1">
    <source>
        <dbReference type="EMBL" id="KAJ1185515.1"/>
    </source>
</evidence>
<comment type="caution">
    <text evidence="1">The sequence shown here is derived from an EMBL/GenBank/DDBJ whole genome shotgun (WGS) entry which is preliminary data.</text>
</comment>
<dbReference type="CDD" id="cd09275">
    <property type="entry name" value="RNase_HI_RT_DIRS1"/>
    <property type="match status" value="1"/>
</dbReference>